<accession>A0A2Z4REC9</accession>
<proteinExistence type="predicted"/>
<dbReference type="RefSeq" id="WP_110963255.1">
    <property type="nucleotide sequence ID" value="NZ_CP029693.1"/>
</dbReference>
<reference evidence="3 4" key="1">
    <citation type="submission" date="2018-05" db="EMBL/GenBank/DDBJ databases">
        <title>Whole genome sequence of Pseudomonas putida JBC17.</title>
        <authorList>
            <person name="Lee Y.H."/>
            <person name="David K."/>
        </authorList>
    </citation>
    <scope>NUCLEOTIDE SEQUENCE [LARGE SCALE GENOMIC DNA]</scope>
    <source>
        <strain evidence="3 4">JBC17</strain>
    </source>
</reference>
<dbReference type="NCBIfam" id="NF007404">
    <property type="entry name" value="PRK09936.1"/>
    <property type="match status" value="1"/>
</dbReference>
<dbReference type="EMBL" id="CP029693">
    <property type="protein sequence ID" value="AWY39481.1"/>
    <property type="molecule type" value="Genomic_DNA"/>
</dbReference>
<sequence length="292" mass="32446">MRRLLLVLCLILSCTGALADERIFYQPLNADANLSPAQWQRIWQDTARNGTHTLIVQWTAYGDSDFGGAKGWLANSLKLAREQGLNLVLGLYMDPAYYQRIDELDSAGLATYWQAQLGRSLAQQQRLRTEWKLAVSGWYLPLELDDAHFQAADRRQTLQRQLKDLTGKLDAPLHVSAFSAGKLAPQVNSQWLTTLANEGIQVWWQDGAGTGRLPPLVRSGYADALPCSVGIVREAFRQVSAEGQAFRAEPTTPATASTGCHSSAVFSLRYRPWAKVILDNQHNSKVGDVQNH</sequence>
<dbReference type="Pfam" id="PF14488">
    <property type="entry name" value="DUF4434"/>
    <property type="match status" value="1"/>
</dbReference>
<name>A0A2Z4REC9_PSEPU</name>
<evidence type="ECO:0000313" key="4">
    <source>
        <dbReference type="Proteomes" id="UP000250299"/>
    </source>
</evidence>
<evidence type="ECO:0000256" key="1">
    <source>
        <dbReference type="SAM" id="SignalP"/>
    </source>
</evidence>
<dbReference type="Gene3D" id="3.20.20.80">
    <property type="entry name" value="Glycosidases"/>
    <property type="match status" value="1"/>
</dbReference>
<dbReference type="AlphaFoldDB" id="A0A2Z4REC9"/>
<gene>
    <name evidence="3" type="ORF">DKY63_06015</name>
</gene>
<dbReference type="Proteomes" id="UP000250299">
    <property type="component" value="Chromosome"/>
</dbReference>
<protein>
    <submittedName>
        <fullName evidence="3">DUF4434 family protein</fullName>
    </submittedName>
</protein>
<evidence type="ECO:0000259" key="2">
    <source>
        <dbReference type="Pfam" id="PF14488"/>
    </source>
</evidence>
<dbReference type="OrthoDB" id="7344472at2"/>
<feature type="chain" id="PRO_5016444342" evidence="1">
    <location>
        <begin position="20"/>
        <end position="292"/>
    </location>
</feature>
<feature type="domain" description="DUF4434" evidence="2">
    <location>
        <begin position="23"/>
        <end position="214"/>
    </location>
</feature>
<organism evidence="3 4">
    <name type="scientific">Pseudomonas putida</name>
    <name type="common">Arthrobacter siderocapsulatus</name>
    <dbReference type="NCBI Taxonomy" id="303"/>
    <lineage>
        <taxon>Bacteria</taxon>
        <taxon>Pseudomonadati</taxon>
        <taxon>Pseudomonadota</taxon>
        <taxon>Gammaproteobacteria</taxon>
        <taxon>Pseudomonadales</taxon>
        <taxon>Pseudomonadaceae</taxon>
        <taxon>Pseudomonas</taxon>
    </lineage>
</organism>
<dbReference type="InterPro" id="IPR027849">
    <property type="entry name" value="DUF4434"/>
</dbReference>
<feature type="signal peptide" evidence="1">
    <location>
        <begin position="1"/>
        <end position="19"/>
    </location>
</feature>
<evidence type="ECO:0000313" key="3">
    <source>
        <dbReference type="EMBL" id="AWY39481.1"/>
    </source>
</evidence>
<keyword evidence="1" id="KW-0732">Signal</keyword>